<feature type="region of interest" description="Disordered" evidence="7">
    <location>
        <begin position="1251"/>
        <end position="1274"/>
    </location>
</feature>
<feature type="region of interest" description="Disordered" evidence="7">
    <location>
        <begin position="3350"/>
        <end position="3434"/>
    </location>
</feature>
<feature type="compositionally biased region" description="Polar residues" evidence="7">
    <location>
        <begin position="1300"/>
        <end position="1326"/>
    </location>
</feature>
<dbReference type="Pfam" id="PF16213">
    <property type="entry name" value="DCB"/>
    <property type="match status" value="1"/>
</dbReference>
<dbReference type="InterPro" id="IPR032629">
    <property type="entry name" value="DCB_dom"/>
</dbReference>
<feature type="compositionally biased region" description="Basic residues" evidence="7">
    <location>
        <begin position="3398"/>
        <end position="3407"/>
    </location>
</feature>
<dbReference type="GO" id="GO:0006376">
    <property type="term" value="P:mRNA splice site recognition"/>
    <property type="evidence" value="ECO:0007669"/>
    <property type="project" value="InterPro"/>
</dbReference>
<dbReference type="PANTHER" id="PTHR13026">
    <property type="entry name" value="NNP-1 PROTEIN NOVEL NUCLEAR PROTEIN 1 NOP52"/>
    <property type="match status" value="1"/>
</dbReference>
<feature type="region of interest" description="Disordered" evidence="7">
    <location>
        <begin position="412"/>
        <end position="459"/>
    </location>
</feature>
<dbReference type="Pfam" id="PF03194">
    <property type="entry name" value="LUC7"/>
    <property type="match status" value="1"/>
</dbReference>
<dbReference type="PANTHER" id="PTHR13026:SF0">
    <property type="entry name" value="RIBOSOMAL RNA PROCESSING 1B"/>
    <property type="match status" value="1"/>
</dbReference>
<feature type="region of interest" description="Disordered" evidence="7">
    <location>
        <begin position="1300"/>
        <end position="1329"/>
    </location>
</feature>
<comment type="subcellular location">
    <subcellularLocation>
        <location evidence="1">Nucleus</location>
    </subcellularLocation>
</comment>
<evidence type="ECO:0000256" key="6">
    <source>
        <dbReference type="SAM" id="Coils"/>
    </source>
</evidence>
<dbReference type="Proteomes" id="UP000030659">
    <property type="component" value="Unassembled WGS sequence"/>
</dbReference>
<feature type="compositionally biased region" description="Low complexity" evidence="7">
    <location>
        <begin position="354"/>
        <end position="363"/>
    </location>
</feature>
<keyword evidence="5" id="KW-0539">Nucleus</keyword>
<evidence type="ECO:0000313" key="9">
    <source>
        <dbReference type="EMBL" id="EUD71398.1"/>
    </source>
</evidence>
<feature type="compositionally biased region" description="Low complexity" evidence="7">
    <location>
        <begin position="412"/>
        <end position="446"/>
    </location>
</feature>
<evidence type="ECO:0000259" key="8">
    <source>
        <dbReference type="Pfam" id="PF16213"/>
    </source>
</evidence>
<feature type="compositionally biased region" description="Basic and acidic residues" evidence="7">
    <location>
        <begin position="690"/>
        <end position="700"/>
    </location>
</feature>
<dbReference type="EMBL" id="KI965401">
    <property type="protein sequence ID" value="EUD71398.1"/>
    <property type="molecule type" value="Genomic_DNA"/>
</dbReference>
<feature type="region of interest" description="Disordered" evidence="7">
    <location>
        <begin position="349"/>
        <end position="369"/>
    </location>
</feature>
<evidence type="ECO:0000256" key="1">
    <source>
        <dbReference type="ARBA" id="ARBA00004123"/>
    </source>
</evidence>
<organism evidence="9 10">
    <name type="scientific">Plasmodium vinckei petteri</name>
    <dbReference type="NCBI Taxonomy" id="138298"/>
    <lineage>
        <taxon>Eukaryota</taxon>
        <taxon>Sar</taxon>
        <taxon>Alveolata</taxon>
        <taxon>Apicomplexa</taxon>
        <taxon>Aconoidasida</taxon>
        <taxon>Haemosporida</taxon>
        <taxon>Plasmodiidae</taxon>
        <taxon>Plasmodium</taxon>
        <taxon>Plasmodium (Vinckeia)</taxon>
    </lineage>
</organism>
<name>W7AJH0_PLAVN</name>
<feature type="domain" description="Mon2/Sec7/BIG1-like dimerisation and cyclophilin-binding" evidence="8">
    <location>
        <begin position="6"/>
        <end position="198"/>
    </location>
</feature>
<dbReference type="GO" id="GO:0030688">
    <property type="term" value="C:preribosome, small subunit precursor"/>
    <property type="evidence" value="ECO:0007669"/>
    <property type="project" value="InterPro"/>
</dbReference>
<feature type="compositionally biased region" description="Basic and acidic residues" evidence="7">
    <location>
        <begin position="3350"/>
        <end position="3369"/>
    </location>
</feature>
<proteinExistence type="inferred from homology"/>
<comment type="similarity">
    <text evidence="2">Belongs to the Luc7 family.</text>
</comment>
<evidence type="ECO:0000313" key="10">
    <source>
        <dbReference type="Proteomes" id="UP000030659"/>
    </source>
</evidence>
<evidence type="ECO:0000256" key="5">
    <source>
        <dbReference type="ARBA" id="ARBA00023242"/>
    </source>
</evidence>
<feature type="compositionally biased region" description="Basic and acidic residues" evidence="7">
    <location>
        <begin position="3386"/>
        <end position="3396"/>
    </location>
</feature>
<feature type="compositionally biased region" description="Basic and acidic residues" evidence="7">
    <location>
        <begin position="450"/>
        <end position="459"/>
    </location>
</feature>
<dbReference type="GO" id="GO:0005685">
    <property type="term" value="C:U1 snRNP"/>
    <property type="evidence" value="ECO:0007669"/>
    <property type="project" value="InterPro"/>
</dbReference>
<feature type="compositionally biased region" description="Basic residues" evidence="7">
    <location>
        <begin position="3423"/>
        <end position="3434"/>
    </location>
</feature>
<feature type="coiled-coil region" evidence="6">
    <location>
        <begin position="3202"/>
        <end position="3229"/>
    </location>
</feature>
<dbReference type="eggNOG" id="ENOG502STYM">
    <property type="taxonomic scope" value="Eukaryota"/>
</dbReference>
<accession>W7AJH0</accession>
<evidence type="ECO:0000256" key="2">
    <source>
        <dbReference type="ARBA" id="ARBA00005655"/>
    </source>
</evidence>
<feature type="compositionally biased region" description="Low complexity" evidence="7">
    <location>
        <begin position="673"/>
        <end position="689"/>
    </location>
</feature>
<dbReference type="InterPro" id="IPR010301">
    <property type="entry name" value="RRP1"/>
</dbReference>
<dbReference type="InterPro" id="IPR004882">
    <property type="entry name" value="Luc7-rel"/>
</dbReference>
<feature type="compositionally biased region" description="Low complexity" evidence="7">
    <location>
        <begin position="3408"/>
        <end position="3420"/>
    </location>
</feature>
<comment type="similarity">
    <text evidence="3">Belongs to the RRP1 family.</text>
</comment>
<dbReference type="GO" id="GO:0003729">
    <property type="term" value="F:mRNA binding"/>
    <property type="evidence" value="ECO:0007669"/>
    <property type="project" value="InterPro"/>
</dbReference>
<evidence type="ECO:0000256" key="7">
    <source>
        <dbReference type="SAM" id="MobiDB-lite"/>
    </source>
</evidence>
<feature type="compositionally biased region" description="Basic residues" evidence="7">
    <location>
        <begin position="3370"/>
        <end position="3385"/>
    </location>
</feature>
<feature type="compositionally biased region" description="Low complexity" evidence="7">
    <location>
        <begin position="1256"/>
        <end position="1269"/>
    </location>
</feature>
<dbReference type="GO" id="GO:0006364">
    <property type="term" value="P:rRNA processing"/>
    <property type="evidence" value="ECO:0007669"/>
    <property type="project" value="UniProtKB-KW"/>
</dbReference>
<feature type="region of interest" description="Disordered" evidence="7">
    <location>
        <begin position="671"/>
        <end position="700"/>
    </location>
</feature>
<evidence type="ECO:0000256" key="4">
    <source>
        <dbReference type="ARBA" id="ARBA00022552"/>
    </source>
</evidence>
<gene>
    <name evidence="9" type="ORF">YYG_03455</name>
</gene>
<keyword evidence="6" id="KW-0175">Coiled coil</keyword>
<keyword evidence="4" id="KW-0698">rRNA processing</keyword>
<evidence type="ECO:0000256" key="3">
    <source>
        <dbReference type="ARBA" id="ARBA00006374"/>
    </source>
</evidence>
<protein>
    <recommendedName>
        <fullName evidence="8">Mon2/Sec7/BIG1-like dimerisation and cyclophilin-binding domain-containing protein</fullName>
    </recommendedName>
</protein>
<sequence>MDPLPLFDELENDLNLLTTEIKKKNIHIKEKIEIFIIKIKNYNSIITSNKSNLLNNFEFPLDEIIDIINIGANIDSQKIIYICLTCLHRVLLYILYLIDNKDIIKKFNEINIEIQIEKITNKLFDLTFNNDKKILVKILQITLTAFSPQYIEYYNRDIIDTLLKILYSIYYSSLHDNAHILYQTCCAAYEQLLNSLIDVCNKENLDNISEPPISKEDDITDVKTEHIKNDNDHNHNNTNLNEIENDDLKNIDFYFENYHLQYDVNNPIDLINIPNFRNTNNMKNKNKLLSLIHYLCYCCFVNTRSKYYLDGSSSSFEYDGSNTSNKININEKTDNASVKINHSLETNIKTTDENNNNSISNTNEQLDNKYKNSKLLSEKENEAKNIEDTETINNDISSKLNKELKNINISSNNINNNHSNSKEGTLNNIDNNTNNTVHNDTTNSNNKSHFSSEKIKKSNKKDDINERIYNRNKKDGSKNIYNAKKYNIKNIFKILKHSNSQIYNNNNKNHFDMFNDNMNIDSYKLKKNILSSYNKNNLILPLNFCLDLLYIFLNNYEYFLDNFEFFKLLKFEIAYIIIISLKYNLHIDIFYRCLKIFIIICHKYFQYFLGEIKFLLTNLIQYLSLTKNFSKLYIVLNFFFYLFDNKLTVYNMYKYFYAPMDNISIKSNDDNSDTNLNKKTKNNDNIINDENLKEESRKQKKINHEVSHLTEDTKNDMGQNKEESLCCEKSNFNIDEGKEEYIQNGVNDKELSLINNKENIYEEKTKLSEKEMNIENNSSDSEINIDYQTNYCKDSDNDNGFIFIKIVECISKIIHELLFLYSIDITKIYAHFKIFKYDRVFTSAKTIVHIFNKMEKHISSNNNIECQNIDNKNEESIKSGYSDGVHRNGKNFYPSQEIEIIKNKNNHYRKRRNKDNEQHPMFFYNFLNYPLILPNNSVNPREDFYLYKFSTEKKTSKAMFDDLCYNNIDEIMLLASSFDNILSLINSFYVILLNILAKSFNQYCFAAIDLNDEHSLHEERKLSSNYKNGILQYSMNLLGTQKNESTYKSIESHTTPKCIQSDNTLNFENEIDRRIQRYNNNSDNNTANYTIDHKNHHTSRNNNQVENVEYNSISIYPKNANSARNGIVTCNGDKINILYKGIIKSYNIKCDDKNEGENNSYIEDLSLFNCVFNSTCRYFISSLSLAFSYTNTIDSCFFSGFQKLIFMSTHLNVNICTNACMQTLTKCSSIFTLENSPFFLNILQNFEKKGSKHENNYNSKKSKTVSNSSRALSNNPYRENETHIFKNVETHSNYSKNVTDLNDSNGNNAISSSNMNKDNQKNCYENDNNKTDTKSNYITDENHNHINFIAYSANSISDNEVYININDGKTCSHRIGHLYGNMNFIEEFEIVEESNEINDKEIVENGKKEDDKKKEVFDSFVNGLNDNKEQFDQPNNSNNNEIKQVCNFSYNDKQTNQYNNICEDNKNNYEKAEPYPEKLSIDCDDSNFFSYKPILNEDLLKYYDDCISIILKESYYINNDLNNMKYISSIKTMISIFYIYGDMLNFDDWLKLINIFVEVNYVYKYISSIENKTIEFLNFLYYINKSEDNFTLSLNTSGIDSSGATMQHINSKSIEFWYFILRYIQKNPVLFAEITVIFSSISHFLKNTIYYNISTIINILNAINFMIFHQFFKHTKKTTKDDNKSFVQNNVKECNILNDPTTINPSYSVYNLITKGDNENSILTNQEIEGKCIYNLKNDKHDKNELLKYQKDKGNPNDNHINLNIQSEYIITEDIENKNKESIVKPMDNNNRADNKLFNNNGGIYEIFYYYLSHFDPIYSSYFMFYSDSFFLKSKKDNISKECHDTTNVQSDRIRFENNLYYNYLDKKIFQNNYYIGLKKLDNYCIFEDFYPLHMIENLCVININNIKYIYNACCINILLLSLCNNNDIQKKSIDTLFHIIIESVVYYKYNFEIQFLLFKPFFLFIINPYASYRSYFINSFLNLIRKNASFFNKDMWLFIIFLLYISFKKELTNKTITNTENDHKNDEQISEENISNIKDIFNILEVIIVDYIEEIPVCKIMEVIIHMLILFSSLDTLSNNISFRAINFLWSIVDYILNRSDLLKEPKKYNNKNKDYVDNAKEEKSKNLKTATSEEPKLLHTCIVENKKMYIYENKIKMKNIKMKSFFIFILNYLMKLCFDERIEVRNCSIKTIMSILSTHIYKFDFFFYKTSICLLLRKLCIKYFYILMEYIKLEKKNAQNEDNNEISDKTDIENFTIDNLNSYSNDISEKKESHIDKDNADYSNFIELSDFYNKDNCINIYINDLENLKSCKRESNNNGEIPPSTENANTNLQKNENTLRKKIIMNFVNLINKNYKYIETVRKKKRKKNKKELLNDIEKNALFSNINNNKILEDKNNDLYDYVSENFSKIIIHHSRDSKLKQWVESFTLIIEGCNRILLEEKNYKKYYFFYDIFVKILKTILFINYNKTNMFELHLSIIQILNNIFMSKLSNFDVNYFTMKNSITNKNRYTDHINIFDKSFIYIYNYACSVNDQKIKDLVIKLITDNMKNAFCGKWIHAHSLMYLHLFQLLYSTNSNLNMIKEGEQNYSFLNHYSILNKLYFDYFISDTKEYPCEKDVNDAEKNSNQMISSEINDEITTKSNEEVESSNNKKINSSIKIEIPIRKNLNNGKLESFKNQNFSIEYKKDNFCNDPLNIYNILEDNKSIYNEKDEKTHVDMKKDIYEIYTNGEINSDVFIIIMNIFKGLKYDEINLLINEELAKSIKCLLYNLLENKEKRKIFKKLIKFLFDDKMLFNENSDEILDKITLNDTYNKFEVNIRENEINDEDKECNRLFTLNHKKLYPLNTYIEGFQMFSLGLFNYLTPCYIFFIHNKFNLYPNYQMNIIFSIILCNLIRQEYCNLYYFKENRHNLISFINMFPYIIANHIKCFLYNLNNNSSFVFYESIIILLKISYSIIQNLEDIPENTLFKYWYSVVFAIEKILYANCNNDKIDMLDIMLIKLIRNSYLFHNSHAPLNIKIYLTKIISELNDRRRKSFSSWTLQILFEEYEKMMAENNKNRYYTTFITLVMLKKCVLTLKSFSSENPEDADEILFILHEMKNLKCYYSYIGIKTNSTLKSSALLDSLMGKDRNEMASKRNYSFKDENVCKYYLIDFCPHDLFPNTKSDIGRCKSIHAEILKEQLENDENYKYYLAKYQQKFMRKLEDIIQMADIKIERSKEKLKQLSENPKSVDDKKEKIESINSHICDLLKQAEKAGEDGDITKATSLNNQVTTLQAEIKKLNEEGVQSNDTNLMVCEVCGAMKAAGDLVQRFENHMNGKQHIGFEKIRNTLNQLKEGIKEREIIIEEYRKSKHSNDHNTSRKESSNREHRHKRRHSDHRRSSRDRRSRDRDSKSYHSSRRKRSRRYSSSNRSRSNNSSRSRDRHRNRSSKRR</sequence>
<reference evidence="9 10" key="1">
    <citation type="submission" date="2013-02" db="EMBL/GenBank/DDBJ databases">
        <title>The Genome Sequence of Plasmodium vinckei petteri CR.</title>
        <authorList>
            <consortium name="The Broad Institute Genome Sequencing Platform"/>
            <consortium name="The Broad Institute Genome Sequencing Center for Infectious Disease"/>
            <person name="Neafsey D."/>
            <person name="Cheeseman I."/>
            <person name="Volkman S."/>
            <person name="Adams J."/>
            <person name="Walker B."/>
            <person name="Young S.K."/>
            <person name="Zeng Q."/>
            <person name="Gargeya S."/>
            <person name="Fitzgerald M."/>
            <person name="Haas B."/>
            <person name="Abouelleil A."/>
            <person name="Alvarado L."/>
            <person name="Arachchi H.M."/>
            <person name="Berlin A.M."/>
            <person name="Chapman S.B."/>
            <person name="Dewar J."/>
            <person name="Goldberg J."/>
            <person name="Griggs A."/>
            <person name="Gujja S."/>
            <person name="Hansen M."/>
            <person name="Howarth C."/>
            <person name="Imamovic A."/>
            <person name="Larimer J."/>
            <person name="McCowan C."/>
            <person name="Murphy C."/>
            <person name="Neiman D."/>
            <person name="Pearson M."/>
            <person name="Priest M."/>
            <person name="Roberts A."/>
            <person name="Saif S."/>
            <person name="Shea T."/>
            <person name="Sisk P."/>
            <person name="Sykes S."/>
            <person name="Wortman J."/>
            <person name="Nusbaum C."/>
            <person name="Birren B."/>
        </authorList>
    </citation>
    <scope>NUCLEOTIDE SEQUENCE [LARGE SCALE GENOMIC DNA]</scope>
    <source>
        <strain evidence="9 10">CR</strain>
    </source>
</reference>